<keyword evidence="2" id="KW-1133">Transmembrane helix</keyword>
<feature type="transmembrane region" description="Helical" evidence="2">
    <location>
        <begin position="30"/>
        <end position="54"/>
    </location>
</feature>
<evidence type="ECO:0000259" key="3">
    <source>
        <dbReference type="PROSITE" id="PS51384"/>
    </source>
</evidence>
<feature type="domain" description="FAD-binding FR-type" evidence="3">
    <location>
        <begin position="263"/>
        <end position="366"/>
    </location>
</feature>
<feature type="transmembrane region" description="Helical" evidence="2">
    <location>
        <begin position="154"/>
        <end position="175"/>
    </location>
</feature>
<dbReference type="CDD" id="cd00322">
    <property type="entry name" value="FNR_like"/>
    <property type="match status" value="1"/>
</dbReference>
<feature type="transmembrane region" description="Helical" evidence="2">
    <location>
        <begin position="129"/>
        <end position="147"/>
    </location>
</feature>
<protein>
    <submittedName>
        <fullName evidence="4">Flavodoxin reductases (Ferredoxin-NADPH reductases) family 1</fullName>
    </submittedName>
</protein>
<dbReference type="PANTHER" id="PTHR47354">
    <property type="entry name" value="NADH OXIDOREDUCTASE HCR"/>
    <property type="match status" value="1"/>
</dbReference>
<feature type="transmembrane region" description="Helical" evidence="2">
    <location>
        <begin position="212"/>
        <end position="233"/>
    </location>
</feature>
<keyword evidence="2" id="KW-0812">Transmembrane</keyword>
<evidence type="ECO:0000313" key="4">
    <source>
        <dbReference type="EMBL" id="SJN40921.1"/>
    </source>
</evidence>
<dbReference type="InterPro" id="IPR017938">
    <property type="entry name" value="Riboflavin_synthase-like_b-brl"/>
</dbReference>
<dbReference type="PANTHER" id="PTHR47354:SF5">
    <property type="entry name" value="PROTEIN RFBI"/>
    <property type="match status" value="1"/>
</dbReference>
<organism evidence="4 5">
    <name type="scientific">Mycetocola reblochoni REB411</name>
    <dbReference type="NCBI Taxonomy" id="1255698"/>
    <lineage>
        <taxon>Bacteria</taxon>
        <taxon>Bacillati</taxon>
        <taxon>Actinomycetota</taxon>
        <taxon>Actinomycetes</taxon>
        <taxon>Micrococcales</taxon>
        <taxon>Microbacteriaceae</taxon>
        <taxon>Mycetocola</taxon>
    </lineage>
</organism>
<sequence>MHRLVSVSLAVIGVIAVVSAAVGSLSYSPLALAVSATVGVGVAVAVNAGAAALARRSPHHESAVITGLIAFFLAWPSLSPLDLSVVAGLSALGVASKYLLVWRGRQLANPVVVAAVALGLAGVSSEIWWVASEPLFPAVLVFSLLILRRTRMMLPGLVFIVVALAGTVLGSVSGGAALPDALLGALVSTPILFLAGFMLTEPITLAPRTAQRVIVAVVTGVLFSAPLLLASVLHLPTSLGPLTLSPAFALLVGNLISFAFGPRRALRFTVAEVAEEAPAVWSVSLLPEQPTRFEPGQYLELSLPHRRSDSGGTRRVFSMTTAPGAVEVGLGVRVDEPASTFKRELRALQPGDQLSATRIGGDFVPPADPRQAVLYIAAGIGVTPFLSHLAAEQSAGVDRDRVLVYLLRDGGPIPFQDRLMAAGIRVIVVAPTVPDALPEGWSYAGASRLTADTLPALVPDVAHRHCFISGSPSAVGQLRHVVRRAGASHVTTDAFAGY</sequence>
<dbReference type="InterPro" id="IPR017927">
    <property type="entry name" value="FAD-bd_FR_type"/>
</dbReference>
<gene>
    <name evidence="4" type="ORF">FM119_12270</name>
</gene>
<feature type="transmembrane region" description="Helical" evidence="2">
    <location>
        <begin position="107"/>
        <end position="123"/>
    </location>
</feature>
<keyword evidence="2" id="KW-0472">Membrane</keyword>
<feature type="transmembrane region" description="Helical" evidence="2">
    <location>
        <begin position="83"/>
        <end position="100"/>
    </location>
</feature>
<proteinExistence type="predicted"/>
<accession>A0A1R4K919</accession>
<dbReference type="Gene3D" id="2.40.30.10">
    <property type="entry name" value="Translation factors"/>
    <property type="match status" value="1"/>
</dbReference>
<comment type="cofactor">
    <cofactor evidence="1">
        <name>FAD</name>
        <dbReference type="ChEBI" id="CHEBI:57692"/>
    </cofactor>
</comment>
<dbReference type="Proteomes" id="UP000196778">
    <property type="component" value="Unassembled WGS sequence"/>
</dbReference>
<dbReference type="PROSITE" id="PS51384">
    <property type="entry name" value="FAD_FR"/>
    <property type="match status" value="1"/>
</dbReference>
<dbReference type="AlphaFoldDB" id="A0A1R4K919"/>
<feature type="transmembrane region" description="Helical" evidence="2">
    <location>
        <begin position="181"/>
        <end position="200"/>
    </location>
</feature>
<dbReference type="InterPro" id="IPR039261">
    <property type="entry name" value="FNR_nucleotide-bd"/>
</dbReference>
<evidence type="ECO:0000256" key="2">
    <source>
        <dbReference type="SAM" id="Phobius"/>
    </source>
</evidence>
<dbReference type="InterPro" id="IPR050415">
    <property type="entry name" value="MRET"/>
</dbReference>
<feature type="transmembrane region" description="Helical" evidence="2">
    <location>
        <begin position="239"/>
        <end position="260"/>
    </location>
</feature>
<name>A0A1R4K919_9MICO</name>
<feature type="transmembrane region" description="Helical" evidence="2">
    <location>
        <begin position="61"/>
        <end position="77"/>
    </location>
</feature>
<dbReference type="GO" id="GO:0016491">
    <property type="term" value="F:oxidoreductase activity"/>
    <property type="evidence" value="ECO:0007669"/>
    <property type="project" value="InterPro"/>
</dbReference>
<evidence type="ECO:0000256" key="1">
    <source>
        <dbReference type="ARBA" id="ARBA00001974"/>
    </source>
</evidence>
<keyword evidence="5" id="KW-1185">Reference proteome</keyword>
<reference evidence="5" key="1">
    <citation type="submission" date="2017-02" db="EMBL/GenBank/DDBJ databases">
        <authorList>
            <person name="Dridi B."/>
        </authorList>
    </citation>
    <scope>NUCLEOTIDE SEQUENCE [LARGE SCALE GENOMIC DNA]</scope>
    <source>
        <strain evidence="5">EB411</strain>
    </source>
</reference>
<dbReference type="RefSeq" id="WP_087138455.1">
    <property type="nucleotide sequence ID" value="NZ_FUKR01000072.1"/>
</dbReference>
<dbReference type="Gene3D" id="3.40.50.80">
    <property type="entry name" value="Nucleotide-binding domain of ferredoxin-NADP reductase (FNR) module"/>
    <property type="match status" value="1"/>
</dbReference>
<dbReference type="SUPFAM" id="SSF52343">
    <property type="entry name" value="Ferredoxin reductase-like, C-terminal NADP-linked domain"/>
    <property type="match status" value="1"/>
</dbReference>
<evidence type="ECO:0000313" key="5">
    <source>
        <dbReference type="Proteomes" id="UP000196778"/>
    </source>
</evidence>
<dbReference type="OrthoDB" id="9801223at2"/>
<dbReference type="SUPFAM" id="SSF63380">
    <property type="entry name" value="Riboflavin synthase domain-like"/>
    <property type="match status" value="1"/>
</dbReference>
<dbReference type="EMBL" id="FUKR01000072">
    <property type="protein sequence ID" value="SJN40921.1"/>
    <property type="molecule type" value="Genomic_DNA"/>
</dbReference>